<organism evidence="1 2">
    <name type="scientific">Nitrospira tepida</name>
    <dbReference type="NCBI Taxonomy" id="2973512"/>
    <lineage>
        <taxon>Bacteria</taxon>
        <taxon>Pseudomonadati</taxon>
        <taxon>Nitrospirota</taxon>
        <taxon>Nitrospiria</taxon>
        <taxon>Nitrospirales</taxon>
        <taxon>Nitrospiraceae</taxon>
        <taxon>Nitrospira</taxon>
    </lineage>
</organism>
<dbReference type="AlphaFoldDB" id="A0AA86T9C5"/>
<keyword evidence="2" id="KW-1185">Reference proteome</keyword>
<dbReference type="KEGG" id="nti:DNFV4_04555"/>
<sequence>MSKTWCPSGLRCLIVGESPSEPYFYDAHRRAAIQTMLLEDLHSHELIAQPDLPAFRDAGFLFDHAIRCLLPQPVVKQEWRRAKTYSSKRAEAATHLQPLLSVATKVWVMGYIARNAVAALCREFPRDRCGITEAPYPCRVANAPRFFVSRYLLHASIGERIVIARRLHRFLDEEGSKTCA</sequence>
<protein>
    <submittedName>
        <fullName evidence="1">Uncharacterized protein</fullName>
    </submittedName>
</protein>
<evidence type="ECO:0000313" key="1">
    <source>
        <dbReference type="EMBL" id="CAI4034111.1"/>
    </source>
</evidence>
<gene>
    <name evidence="1" type="ORF">DNFV4_04555</name>
</gene>
<accession>A0AA86T9C5</accession>
<proteinExistence type="predicted"/>
<name>A0AA86T9C5_9BACT</name>
<dbReference type="Proteomes" id="UP001179121">
    <property type="component" value="Chromosome"/>
</dbReference>
<reference evidence="1" key="1">
    <citation type="submission" date="2022-10" db="EMBL/GenBank/DDBJ databases">
        <authorList>
            <person name="Koch H."/>
        </authorList>
    </citation>
    <scope>NUCLEOTIDE SEQUENCE</scope>
    <source>
        <strain evidence="1">DNF</strain>
    </source>
</reference>
<evidence type="ECO:0000313" key="2">
    <source>
        <dbReference type="Proteomes" id="UP001179121"/>
    </source>
</evidence>
<dbReference type="EMBL" id="OX365700">
    <property type="protein sequence ID" value="CAI4034111.1"/>
    <property type="molecule type" value="Genomic_DNA"/>
</dbReference>